<dbReference type="GO" id="GO:0005506">
    <property type="term" value="F:iron ion binding"/>
    <property type="evidence" value="ECO:0007669"/>
    <property type="project" value="InterPro"/>
</dbReference>
<evidence type="ECO:0000256" key="1">
    <source>
        <dbReference type="ARBA" id="ARBA00010617"/>
    </source>
</evidence>
<dbReference type="Pfam" id="PF00067">
    <property type="entry name" value="p450"/>
    <property type="match status" value="1"/>
</dbReference>
<evidence type="ECO:0000313" key="3">
    <source>
        <dbReference type="EMBL" id="TVU06306.1"/>
    </source>
</evidence>
<comment type="caution">
    <text evidence="3">The sequence shown here is derived from an EMBL/GenBank/DDBJ whole genome shotgun (WGS) entry which is preliminary data.</text>
</comment>
<dbReference type="GO" id="GO:0016705">
    <property type="term" value="F:oxidoreductase activity, acting on paired donors, with incorporation or reduction of molecular oxygen"/>
    <property type="evidence" value="ECO:0007669"/>
    <property type="project" value="InterPro"/>
</dbReference>
<dbReference type="PRINTS" id="PR00463">
    <property type="entry name" value="EP450I"/>
</dbReference>
<dbReference type="Proteomes" id="UP000324897">
    <property type="component" value="Unassembled WGS sequence"/>
</dbReference>
<feature type="non-terminal residue" evidence="3">
    <location>
        <position position="1"/>
    </location>
</feature>
<sequence length="470" mass="52496">DRIARTSHNLPPGPRPLPLLGNLLDIGSDLPHRAFTRLAQRHGSLMSVRLGTTRVIVASSASAAREILQKHSAHVTCGNWTDAWRGGGFGANSLFSFQPLHKRRALRRLGMETLFSARRLDDLLQLRHDAVNGFLRDVSEHAASRTPVSVGRAAFAAMVTLLCRAMFSDELDGALSREIQDGVREAVVLVSAPNVSDFFPAIAGADLQGLRRRMGRLIARIFQILDRTIEQRVHSRDKAARTHDLVDVMLDMAQKEPGDGDLTMNRDVMRTFCVDMLAGASDTTSNTIEWALADLLKNPQAMRKLQDELKLVLGSKYLTLTNFLILQAVIKETLRLHSLIPLIGYRAETTIEVQGYSIPKGSNIVVNVWAIHHDADFWSHPDMFIPERFLHRNFDFLGRDFNFIPFGSGRQVCLGLPLANRMVPIMLGSLIHQFEWTLPNGVTRDRINMTEKFGLVLSMANPIHAIAKKK</sequence>
<evidence type="ECO:0000313" key="4">
    <source>
        <dbReference type="Proteomes" id="UP000324897"/>
    </source>
</evidence>
<accession>A0A5J9T4I7</accession>
<gene>
    <name evidence="3" type="ORF">EJB05_49513</name>
</gene>
<dbReference type="OrthoDB" id="3934656at2759"/>
<dbReference type="InterPro" id="IPR036396">
    <property type="entry name" value="Cyt_P450_sf"/>
</dbReference>
<feature type="binding site" description="axial binding residue" evidence="2">
    <location>
        <position position="413"/>
    </location>
    <ligand>
        <name>heme</name>
        <dbReference type="ChEBI" id="CHEBI:30413"/>
    </ligand>
    <ligandPart>
        <name>Fe</name>
        <dbReference type="ChEBI" id="CHEBI:18248"/>
    </ligandPart>
</feature>
<dbReference type="PANTHER" id="PTHR47950:SF7">
    <property type="entry name" value="OS12G0196700 PROTEIN"/>
    <property type="match status" value="1"/>
</dbReference>
<dbReference type="PRINTS" id="PR00385">
    <property type="entry name" value="P450"/>
</dbReference>
<keyword evidence="2" id="KW-0408">Iron</keyword>
<dbReference type="InterPro" id="IPR001128">
    <property type="entry name" value="Cyt_P450"/>
</dbReference>
<comment type="similarity">
    <text evidence="1">Belongs to the cytochrome P450 family.</text>
</comment>
<keyword evidence="2" id="KW-0349">Heme</keyword>
<comment type="cofactor">
    <cofactor evidence="2">
        <name>heme</name>
        <dbReference type="ChEBI" id="CHEBI:30413"/>
    </cofactor>
</comment>
<evidence type="ECO:0000256" key="2">
    <source>
        <dbReference type="PIRSR" id="PIRSR602401-1"/>
    </source>
</evidence>
<dbReference type="Gramene" id="TVU06306">
    <property type="protein sequence ID" value="TVU06306"/>
    <property type="gene ID" value="EJB05_49513"/>
</dbReference>
<dbReference type="GO" id="GO:0020037">
    <property type="term" value="F:heme binding"/>
    <property type="evidence" value="ECO:0007669"/>
    <property type="project" value="InterPro"/>
</dbReference>
<dbReference type="EMBL" id="RWGY01000051">
    <property type="protein sequence ID" value="TVU06306.1"/>
    <property type="molecule type" value="Genomic_DNA"/>
</dbReference>
<dbReference type="InterPro" id="IPR002401">
    <property type="entry name" value="Cyt_P450_E_grp-I"/>
</dbReference>
<dbReference type="PANTHER" id="PTHR47950">
    <property type="entry name" value="CYTOCHROME P450, FAMILY 76, SUBFAMILY C, POLYPEPTIDE 5-RELATED"/>
    <property type="match status" value="1"/>
</dbReference>
<reference evidence="3 4" key="1">
    <citation type="journal article" date="2019" name="Sci. Rep.">
        <title>A high-quality genome of Eragrostis curvula grass provides insights into Poaceae evolution and supports new strategies to enhance forage quality.</title>
        <authorList>
            <person name="Carballo J."/>
            <person name="Santos B.A.C.M."/>
            <person name="Zappacosta D."/>
            <person name="Garbus I."/>
            <person name="Selva J.P."/>
            <person name="Gallo C.A."/>
            <person name="Diaz A."/>
            <person name="Albertini E."/>
            <person name="Caccamo M."/>
            <person name="Echenique V."/>
        </authorList>
    </citation>
    <scope>NUCLEOTIDE SEQUENCE [LARGE SCALE GENOMIC DNA]</scope>
    <source>
        <strain evidence="4">cv. Victoria</strain>
        <tissue evidence="3">Leaf</tissue>
    </source>
</reference>
<keyword evidence="2" id="KW-0479">Metal-binding</keyword>
<name>A0A5J9T4I7_9POAL</name>
<dbReference type="SUPFAM" id="SSF48264">
    <property type="entry name" value="Cytochrome P450"/>
    <property type="match status" value="1"/>
</dbReference>
<feature type="non-terminal residue" evidence="3">
    <location>
        <position position="470"/>
    </location>
</feature>
<protein>
    <submittedName>
        <fullName evidence="3">Uncharacterized protein</fullName>
    </submittedName>
</protein>
<dbReference type="GO" id="GO:0004497">
    <property type="term" value="F:monooxygenase activity"/>
    <property type="evidence" value="ECO:0007669"/>
    <property type="project" value="InterPro"/>
</dbReference>
<dbReference type="Gene3D" id="1.10.630.10">
    <property type="entry name" value="Cytochrome P450"/>
    <property type="match status" value="1"/>
</dbReference>
<keyword evidence="4" id="KW-1185">Reference proteome</keyword>
<dbReference type="AlphaFoldDB" id="A0A5J9T4I7"/>
<organism evidence="3 4">
    <name type="scientific">Eragrostis curvula</name>
    <name type="common">weeping love grass</name>
    <dbReference type="NCBI Taxonomy" id="38414"/>
    <lineage>
        <taxon>Eukaryota</taxon>
        <taxon>Viridiplantae</taxon>
        <taxon>Streptophyta</taxon>
        <taxon>Embryophyta</taxon>
        <taxon>Tracheophyta</taxon>
        <taxon>Spermatophyta</taxon>
        <taxon>Magnoliopsida</taxon>
        <taxon>Liliopsida</taxon>
        <taxon>Poales</taxon>
        <taxon>Poaceae</taxon>
        <taxon>PACMAD clade</taxon>
        <taxon>Chloridoideae</taxon>
        <taxon>Eragrostideae</taxon>
        <taxon>Eragrostidinae</taxon>
        <taxon>Eragrostis</taxon>
    </lineage>
</organism>
<proteinExistence type="inferred from homology"/>